<evidence type="ECO:0000313" key="2">
    <source>
        <dbReference type="EMBL" id="CRG84734.1"/>
    </source>
</evidence>
<dbReference type="KEGG" id="prel:PRELSG_0027280"/>
<evidence type="ECO:0000256" key="1">
    <source>
        <dbReference type="SAM" id="Phobius"/>
    </source>
</evidence>
<dbReference type="AlphaFoldDB" id="A0A1J1GN68"/>
<name>A0A1J1GN68_PLARL</name>
<dbReference type="Proteomes" id="UP000220158">
    <property type="component" value="Unassembled WGS sequence"/>
</dbReference>
<reference evidence="2 3" key="1">
    <citation type="submission" date="2015-04" db="EMBL/GenBank/DDBJ databases">
        <authorList>
            <consortium name="Pathogen Informatics"/>
        </authorList>
    </citation>
    <scope>NUCLEOTIDE SEQUENCE [LARGE SCALE GENOMIC DNA]</scope>
    <source>
        <strain evidence="2 3">SGS1</strain>
    </source>
</reference>
<keyword evidence="3" id="KW-1185">Reference proteome</keyword>
<feature type="transmembrane region" description="Helical" evidence="1">
    <location>
        <begin position="139"/>
        <end position="156"/>
    </location>
</feature>
<keyword evidence="1" id="KW-0812">Transmembrane</keyword>
<proteinExistence type="predicted"/>
<sequence length="262" mass="30769">MEIIQKKNFNEWNEAKFERNLRILHTYTKSKEFSIDAYVQKDSDISNKDINNISSISFSNNEILGSLITVKKRINNKDNKIANTFPTSESVSSDILDEDDISFNNETIKTMKTSYYFNLSKIVIFLHKIHFGKKLNKKSYMSCIISIIILFLQPVNTTERRYSNKLSFLCKSLSTMCGTNDNYEGTPAFYVMKDEYNNYPKIHILDLVLQSFVDEVAGSSPFIAFLFYLSLFFLICYVMNNNYKYMHFSIFIYSFIFFNKIY</sequence>
<protein>
    <submittedName>
        <fullName evidence="2">Uncharacterized protein</fullName>
    </submittedName>
</protein>
<dbReference type="EMBL" id="CVMU01000270">
    <property type="protein sequence ID" value="CRG84734.1"/>
    <property type="molecule type" value="Genomic_DNA"/>
</dbReference>
<gene>
    <name evidence="2" type="ORF">PRELSG_0027280</name>
</gene>
<feature type="transmembrane region" description="Helical" evidence="1">
    <location>
        <begin position="216"/>
        <end position="238"/>
    </location>
</feature>
<dbReference type="VEuPathDB" id="PlasmoDB:PRELSG_0027280"/>
<accession>A0A1J1GN68</accession>
<organism evidence="2 3">
    <name type="scientific">Plasmodium relictum</name>
    <dbReference type="NCBI Taxonomy" id="85471"/>
    <lineage>
        <taxon>Eukaryota</taxon>
        <taxon>Sar</taxon>
        <taxon>Alveolata</taxon>
        <taxon>Apicomplexa</taxon>
        <taxon>Aconoidasida</taxon>
        <taxon>Haemosporida</taxon>
        <taxon>Plasmodiidae</taxon>
        <taxon>Plasmodium</taxon>
        <taxon>Plasmodium (Haemamoeba)</taxon>
    </lineage>
</organism>
<keyword evidence="1" id="KW-1133">Transmembrane helix</keyword>
<dbReference type="RefSeq" id="XP_028531171.1">
    <property type="nucleotide sequence ID" value="XM_028675767.1"/>
</dbReference>
<dbReference type="GeneID" id="39734202"/>
<evidence type="ECO:0000313" key="3">
    <source>
        <dbReference type="Proteomes" id="UP000220158"/>
    </source>
</evidence>
<keyword evidence="1" id="KW-0472">Membrane</keyword>